<dbReference type="PANTHER" id="PTHR10859">
    <property type="entry name" value="GLYCOSYL TRANSFERASE"/>
    <property type="match status" value="1"/>
</dbReference>
<gene>
    <name evidence="3" type="ORF">ACFQJ9_04915</name>
</gene>
<dbReference type="AlphaFoldDB" id="A0ABD5Z0R0"/>
<dbReference type="Gene3D" id="3.90.550.10">
    <property type="entry name" value="Spore Coat Polysaccharide Biosynthesis Protein SpsA, Chain A"/>
    <property type="match status" value="1"/>
</dbReference>
<dbReference type="RefSeq" id="WP_279528724.1">
    <property type="nucleotide sequence ID" value="NZ_CP122312.1"/>
</dbReference>
<dbReference type="InterPro" id="IPR001173">
    <property type="entry name" value="Glyco_trans_2-like"/>
</dbReference>
<dbReference type="GO" id="GO:0016757">
    <property type="term" value="F:glycosyltransferase activity"/>
    <property type="evidence" value="ECO:0007669"/>
    <property type="project" value="UniProtKB-KW"/>
</dbReference>
<keyword evidence="3" id="KW-0328">Glycosyltransferase</keyword>
<name>A0ABD5Z0R0_9EURY</name>
<proteinExistence type="predicted"/>
<dbReference type="EC" id="2.4.-.-" evidence="3"/>
<evidence type="ECO:0000256" key="1">
    <source>
        <dbReference type="SAM" id="MobiDB-lite"/>
    </source>
</evidence>
<sequence>MPSVGVVVPAYRPNPAALGAYLDSLDEALDPEAIRVELDAPSQATLDALADVPATLAVSDARRGKGRAITDGFDALDTDVLTFADADGSVPASSLARVVERVDSNLVVGSRRHPDADVRSHQSFLRRTFGDVFAGLARTLLDVRLHDYQCGAKALSKSVWERVRGHLTETGFAWDVELVAMVDALGYDVVEVPVTWDDDPASTVDPLQTAGRLFRALVSVRRRARSVDRDRTRDRPTSERAIARNAEEGGE</sequence>
<reference evidence="3 4" key="1">
    <citation type="journal article" date="2019" name="Int. J. Syst. Evol. Microbiol.">
        <title>The Global Catalogue of Microorganisms (GCM) 10K type strain sequencing project: providing services to taxonomists for standard genome sequencing and annotation.</title>
        <authorList>
            <consortium name="The Broad Institute Genomics Platform"/>
            <consortium name="The Broad Institute Genome Sequencing Center for Infectious Disease"/>
            <person name="Wu L."/>
            <person name="Ma J."/>
        </authorList>
    </citation>
    <scope>NUCLEOTIDE SEQUENCE [LARGE SCALE GENOMIC DNA]</scope>
    <source>
        <strain evidence="3 4">XZGYJ-43</strain>
    </source>
</reference>
<dbReference type="EMBL" id="JBHTAR010000011">
    <property type="protein sequence ID" value="MFC7198766.1"/>
    <property type="molecule type" value="Genomic_DNA"/>
</dbReference>
<feature type="domain" description="Glycosyltransferase 2-like" evidence="2">
    <location>
        <begin position="6"/>
        <end position="159"/>
    </location>
</feature>
<accession>A0ABD5Z0R0</accession>
<protein>
    <submittedName>
        <fullName evidence="3">Glycosyltransferase</fullName>
        <ecNumber evidence="3">2.4.-.-</ecNumber>
    </submittedName>
</protein>
<feature type="region of interest" description="Disordered" evidence="1">
    <location>
        <begin position="227"/>
        <end position="251"/>
    </location>
</feature>
<keyword evidence="4" id="KW-1185">Reference proteome</keyword>
<dbReference type="Proteomes" id="UP001596447">
    <property type="component" value="Unassembled WGS sequence"/>
</dbReference>
<dbReference type="PANTHER" id="PTHR10859:SF91">
    <property type="entry name" value="DOLICHYL-PHOSPHATE BETA-GLUCOSYLTRANSFERASE"/>
    <property type="match status" value="1"/>
</dbReference>
<evidence type="ECO:0000313" key="4">
    <source>
        <dbReference type="Proteomes" id="UP001596447"/>
    </source>
</evidence>
<dbReference type="Pfam" id="PF00535">
    <property type="entry name" value="Glycos_transf_2"/>
    <property type="match status" value="1"/>
</dbReference>
<evidence type="ECO:0000259" key="2">
    <source>
        <dbReference type="Pfam" id="PF00535"/>
    </source>
</evidence>
<dbReference type="InterPro" id="IPR029044">
    <property type="entry name" value="Nucleotide-diphossugar_trans"/>
</dbReference>
<keyword evidence="3" id="KW-0808">Transferase</keyword>
<organism evidence="3 4">
    <name type="scientific">Halospeciosus flavus</name>
    <dbReference type="NCBI Taxonomy" id="3032283"/>
    <lineage>
        <taxon>Archaea</taxon>
        <taxon>Methanobacteriati</taxon>
        <taxon>Methanobacteriota</taxon>
        <taxon>Stenosarchaea group</taxon>
        <taxon>Halobacteria</taxon>
        <taxon>Halobacteriales</taxon>
        <taxon>Halobacteriaceae</taxon>
        <taxon>Halospeciosus</taxon>
    </lineage>
</organism>
<dbReference type="SUPFAM" id="SSF53448">
    <property type="entry name" value="Nucleotide-diphospho-sugar transferases"/>
    <property type="match status" value="1"/>
</dbReference>
<comment type="caution">
    <text evidence="3">The sequence shown here is derived from an EMBL/GenBank/DDBJ whole genome shotgun (WGS) entry which is preliminary data.</text>
</comment>
<evidence type="ECO:0000313" key="3">
    <source>
        <dbReference type="EMBL" id="MFC7198766.1"/>
    </source>
</evidence>